<reference evidence="13" key="1">
    <citation type="submission" date="2015-11" db="EMBL/GenBank/DDBJ databases">
        <authorList>
            <person name="Varghese N."/>
        </authorList>
    </citation>
    <scope>NUCLEOTIDE SEQUENCE [LARGE SCALE GENOMIC DNA]</scope>
</reference>
<proteinExistence type="inferred from homology"/>
<accession>A0A0S4N8Z2</accession>
<evidence type="ECO:0000256" key="2">
    <source>
        <dbReference type="ARBA" id="ARBA00011123"/>
    </source>
</evidence>
<evidence type="ECO:0000256" key="5">
    <source>
        <dbReference type="ARBA" id="ARBA00022598"/>
    </source>
</evidence>
<feature type="active site" description="Charge relay system" evidence="10">
    <location>
        <position position="155"/>
    </location>
</feature>
<comment type="subunit">
    <text evidence="2 10">Heterotrimer of A, B and C subunits.</text>
</comment>
<dbReference type="InterPro" id="IPR023631">
    <property type="entry name" value="Amidase_dom"/>
</dbReference>
<evidence type="ECO:0000256" key="3">
    <source>
        <dbReference type="ARBA" id="ARBA00012739"/>
    </source>
</evidence>
<dbReference type="Proteomes" id="UP000320623">
    <property type="component" value="Unassembled WGS sequence"/>
</dbReference>
<comment type="function">
    <text evidence="10">Allows the formation of correctly charged Gln-tRNA(Gln) through the transamidation of misacylated Glu-tRNA(Gln) in organisms which lack glutaminyl-tRNA synthetase. The reaction takes place in the presence of glutamine and ATP through an activated gamma-phospho-Glu-tRNA(Gln).</text>
</comment>
<feature type="active site" description="Acyl-ester intermediate" evidence="10">
    <location>
        <position position="179"/>
    </location>
</feature>
<dbReference type="InterPro" id="IPR000120">
    <property type="entry name" value="Amidase"/>
</dbReference>
<evidence type="ECO:0000313" key="12">
    <source>
        <dbReference type="EMBL" id="CUU07714.1"/>
    </source>
</evidence>
<dbReference type="SUPFAM" id="SSF75304">
    <property type="entry name" value="Amidase signature (AS) enzymes"/>
    <property type="match status" value="1"/>
</dbReference>
<dbReference type="RefSeq" id="WP_140945607.1">
    <property type="nucleotide sequence ID" value="NZ_FAOO01000015.1"/>
</dbReference>
<dbReference type="HAMAP" id="MF_00120">
    <property type="entry name" value="GatA"/>
    <property type="match status" value="1"/>
</dbReference>
<dbReference type="GO" id="GO:0005524">
    <property type="term" value="F:ATP binding"/>
    <property type="evidence" value="ECO:0007669"/>
    <property type="project" value="UniProtKB-KW"/>
</dbReference>
<dbReference type="GO" id="GO:0050567">
    <property type="term" value="F:glutaminyl-tRNA synthase (glutamine-hydrolyzing) activity"/>
    <property type="evidence" value="ECO:0007669"/>
    <property type="project" value="UniProtKB-UniRule"/>
</dbReference>
<dbReference type="InterPro" id="IPR004412">
    <property type="entry name" value="GatA"/>
</dbReference>
<keyword evidence="7 10" id="KW-0067">ATP-binding</keyword>
<dbReference type="InterPro" id="IPR036928">
    <property type="entry name" value="AS_sf"/>
</dbReference>
<evidence type="ECO:0000256" key="10">
    <source>
        <dbReference type="HAMAP-Rule" id="MF_00120"/>
    </source>
</evidence>
<keyword evidence="6 10" id="KW-0547">Nucleotide-binding</keyword>
<dbReference type="AlphaFoldDB" id="A0A0S4N8Z2"/>
<evidence type="ECO:0000256" key="6">
    <source>
        <dbReference type="ARBA" id="ARBA00022741"/>
    </source>
</evidence>
<comment type="catalytic activity">
    <reaction evidence="9 10">
        <text>L-glutamyl-tRNA(Gln) + L-glutamine + ATP + H2O = L-glutaminyl-tRNA(Gln) + L-glutamate + ADP + phosphate + H(+)</text>
        <dbReference type="Rhea" id="RHEA:17521"/>
        <dbReference type="Rhea" id="RHEA-COMP:9681"/>
        <dbReference type="Rhea" id="RHEA-COMP:9684"/>
        <dbReference type="ChEBI" id="CHEBI:15377"/>
        <dbReference type="ChEBI" id="CHEBI:15378"/>
        <dbReference type="ChEBI" id="CHEBI:29985"/>
        <dbReference type="ChEBI" id="CHEBI:30616"/>
        <dbReference type="ChEBI" id="CHEBI:43474"/>
        <dbReference type="ChEBI" id="CHEBI:58359"/>
        <dbReference type="ChEBI" id="CHEBI:78520"/>
        <dbReference type="ChEBI" id="CHEBI:78521"/>
        <dbReference type="ChEBI" id="CHEBI:456216"/>
        <dbReference type="EC" id="6.3.5.7"/>
    </reaction>
</comment>
<protein>
    <recommendedName>
        <fullName evidence="4 10">Glutamyl-tRNA(Gln) amidotransferase subunit A</fullName>
        <shortName evidence="10">Glu-ADT subunit A</shortName>
        <ecNumber evidence="3 10">6.3.5.7</ecNumber>
    </recommendedName>
</protein>
<evidence type="ECO:0000256" key="8">
    <source>
        <dbReference type="ARBA" id="ARBA00022917"/>
    </source>
</evidence>
<evidence type="ECO:0000256" key="1">
    <source>
        <dbReference type="ARBA" id="ARBA00008069"/>
    </source>
</evidence>
<dbReference type="GO" id="GO:0016740">
    <property type="term" value="F:transferase activity"/>
    <property type="evidence" value="ECO:0007669"/>
    <property type="project" value="UniProtKB-KW"/>
</dbReference>
<keyword evidence="12" id="KW-0808">Transferase</keyword>
<feature type="domain" description="Amidase" evidence="11">
    <location>
        <begin position="28"/>
        <end position="468"/>
    </location>
</feature>
<dbReference type="GO" id="GO:0030956">
    <property type="term" value="C:glutamyl-tRNA(Gln) amidotransferase complex"/>
    <property type="evidence" value="ECO:0007669"/>
    <property type="project" value="InterPro"/>
</dbReference>
<evidence type="ECO:0000256" key="9">
    <source>
        <dbReference type="ARBA" id="ARBA00047407"/>
    </source>
</evidence>
<dbReference type="OrthoDB" id="9811471at2"/>
<dbReference type="NCBIfam" id="TIGR00132">
    <property type="entry name" value="gatA"/>
    <property type="match status" value="1"/>
</dbReference>
<evidence type="ECO:0000313" key="13">
    <source>
        <dbReference type="Proteomes" id="UP000320623"/>
    </source>
</evidence>
<dbReference type="PROSITE" id="PS00571">
    <property type="entry name" value="AMIDASES"/>
    <property type="match status" value="1"/>
</dbReference>
<dbReference type="InterPro" id="IPR020556">
    <property type="entry name" value="Amidase_CS"/>
</dbReference>
<organism evidence="12 13">
    <name type="scientific">Candidatus Thermokryptus mobilis</name>
    <dbReference type="NCBI Taxonomy" id="1643428"/>
    <lineage>
        <taxon>Bacteria</taxon>
        <taxon>Pseudomonadati</taxon>
        <taxon>Candidatus Kryptoniota</taxon>
        <taxon>Candidatus Thermokryptus</taxon>
    </lineage>
</organism>
<gene>
    <name evidence="10" type="primary">gatA</name>
    <name evidence="12" type="ORF">JGI1_01885</name>
</gene>
<dbReference type="GO" id="GO:0006412">
    <property type="term" value="P:translation"/>
    <property type="evidence" value="ECO:0007669"/>
    <property type="project" value="UniProtKB-UniRule"/>
</dbReference>
<dbReference type="Pfam" id="PF01425">
    <property type="entry name" value="Amidase"/>
    <property type="match status" value="1"/>
</dbReference>
<comment type="similarity">
    <text evidence="1 10">Belongs to the amidase family. GatA subfamily.</text>
</comment>
<evidence type="ECO:0000259" key="11">
    <source>
        <dbReference type="Pfam" id="PF01425"/>
    </source>
</evidence>
<keyword evidence="8 10" id="KW-0648">Protein biosynthesis</keyword>
<dbReference type="EMBL" id="FAOO01000015">
    <property type="protein sequence ID" value="CUU07714.1"/>
    <property type="molecule type" value="Genomic_DNA"/>
</dbReference>
<keyword evidence="13" id="KW-1185">Reference proteome</keyword>
<dbReference type="EC" id="6.3.5.7" evidence="3 10"/>
<evidence type="ECO:0000256" key="4">
    <source>
        <dbReference type="ARBA" id="ARBA00014428"/>
    </source>
</evidence>
<feature type="active site" description="Charge relay system" evidence="10">
    <location>
        <position position="80"/>
    </location>
</feature>
<evidence type="ECO:0000256" key="7">
    <source>
        <dbReference type="ARBA" id="ARBA00022840"/>
    </source>
</evidence>
<dbReference type="PANTHER" id="PTHR11895">
    <property type="entry name" value="TRANSAMIDASE"/>
    <property type="match status" value="1"/>
</dbReference>
<dbReference type="STRING" id="1643428.GCA_001442855_01847"/>
<name>A0A0S4N8Z2_9BACT</name>
<dbReference type="PANTHER" id="PTHR11895:SF151">
    <property type="entry name" value="GLUTAMYL-TRNA(GLN) AMIDOTRANSFERASE SUBUNIT A"/>
    <property type="match status" value="1"/>
</dbReference>
<keyword evidence="5 10" id="KW-0436">Ligase</keyword>
<dbReference type="Gene3D" id="3.90.1300.10">
    <property type="entry name" value="Amidase signature (AS) domain"/>
    <property type="match status" value="1"/>
</dbReference>
<sequence length="482" mass="53272">MTHKRFDVLTYDDIREGLLSGKFTCESIVKGYIERIRSYERLNAFISVFEDKAIERGIEIDKKIKEGRFGKLAGMVIAVKDNICIKDERCTCASRILENFISLYNATVIERLLEEDAIIIGKTNLDEFAMGSSTENSYFGPTLNPFDETRVPGGSSGGSAVAVAVGLCTTALGSDTGGSIRQPASFCGVYGLKPTYGRVSRFGLVAFASSFDTIGPLANSTRDIALVLQVIAGRDENDSTCADVPVPDYLSFIGLDVKGLRVGVPEEYFSLGLDDEVREAIQKRIDFLSENGAIIEKISLPHTEYNIPTYYILVTAEASSNLARYDGARYGYRASGVKSLYEMYVKSRSEGFGAEVKRRIMLGTYVLSAGYYEAYYRKAQKVRRLIKEDFDRAFEKVDVIITPTSPTTAFKLGEKIDDPLQMYLSDIYTVSVNLAGVPAINVPVGFDSKGLPIGMQIIGRQFDEGTILRVSDFIERNFEGNK</sequence>